<dbReference type="Proteomes" id="UP000069241">
    <property type="component" value="Chromosome"/>
</dbReference>
<proteinExistence type="inferred from homology"/>
<feature type="transmembrane region" description="Helical" evidence="8">
    <location>
        <begin position="125"/>
        <end position="145"/>
    </location>
</feature>
<evidence type="ECO:0000256" key="1">
    <source>
        <dbReference type="ARBA" id="ARBA00004651"/>
    </source>
</evidence>
<feature type="transmembrane region" description="Helical" evidence="8">
    <location>
        <begin position="241"/>
        <end position="262"/>
    </location>
</feature>
<feature type="transmembrane region" description="Helical" evidence="8">
    <location>
        <begin position="268"/>
        <end position="288"/>
    </location>
</feature>
<gene>
    <name evidence="9" type="ORF">AXF13_00130</name>
</gene>
<dbReference type="Gene3D" id="1.20.1530.20">
    <property type="match status" value="1"/>
</dbReference>
<evidence type="ECO:0000256" key="6">
    <source>
        <dbReference type="ARBA" id="ARBA00022989"/>
    </source>
</evidence>
<dbReference type="EMBL" id="CP014229">
    <property type="protein sequence ID" value="AMD88653.1"/>
    <property type="molecule type" value="Genomic_DNA"/>
</dbReference>
<feature type="transmembrane region" description="Helical" evidence="8">
    <location>
        <begin position="95"/>
        <end position="119"/>
    </location>
</feature>
<feature type="transmembrane region" description="Helical" evidence="8">
    <location>
        <begin position="35"/>
        <end position="53"/>
    </location>
</feature>
<dbReference type="RefSeq" id="WP_062251182.1">
    <property type="nucleotide sequence ID" value="NZ_CP014229.1"/>
</dbReference>
<keyword evidence="4" id="KW-1003">Cell membrane</keyword>
<feature type="transmembrane region" description="Helical" evidence="8">
    <location>
        <begin position="6"/>
        <end position="23"/>
    </location>
</feature>
<evidence type="ECO:0000256" key="7">
    <source>
        <dbReference type="ARBA" id="ARBA00023136"/>
    </source>
</evidence>
<sequence length="326" mass="34248">MLEALFAVVPVFLIIGMGVLLRAREVLPESAGPVLGVYVLKLALPLLILHILAGAHPGDLAHGGFWAGVIGSQLIVYALGYWGDRLFCRRGAGPAVISALSCSACNTAFVGLPIVTNLLPGNQEALLIAGLATLTTNIVMIMGQARLDMLAGAAAWSDGSRSRVATLLRVFILGNPILLATLAGVALSLSGLGLWAPLDRTVSLVGYTAAPCMLLALGLDLRQKLALAMHRAEGHAALRQVWLISCKLLLHPLLCWAIMWLLGISGAWLAIGVIMSGTATALIVTVLAEIYGAVPEESALTAVLSNALSMFTLTGFVWLFMRLGMI</sequence>
<dbReference type="InterPro" id="IPR038770">
    <property type="entry name" value="Na+/solute_symporter_sf"/>
</dbReference>
<feature type="transmembrane region" description="Helical" evidence="8">
    <location>
        <begin position="201"/>
        <end position="221"/>
    </location>
</feature>
<dbReference type="PANTHER" id="PTHR36838">
    <property type="entry name" value="AUXIN EFFLUX CARRIER FAMILY PROTEIN"/>
    <property type="match status" value="1"/>
</dbReference>
<dbReference type="PANTHER" id="PTHR36838:SF3">
    <property type="entry name" value="TRANSPORTER AUXIN EFFLUX CARRIER EC FAMILY"/>
    <property type="match status" value="1"/>
</dbReference>
<dbReference type="InterPro" id="IPR004776">
    <property type="entry name" value="Mem_transp_PIN-like"/>
</dbReference>
<evidence type="ECO:0000256" key="5">
    <source>
        <dbReference type="ARBA" id="ARBA00022692"/>
    </source>
</evidence>
<dbReference type="STRING" id="44742.AXF13_00130"/>
<reference evidence="10" key="1">
    <citation type="submission" date="2016-02" db="EMBL/GenBank/DDBJ databases">
        <authorList>
            <person name="Holder M.E."/>
            <person name="Ajami N.J."/>
            <person name="Petrosino J.F."/>
        </authorList>
    </citation>
    <scope>NUCLEOTIDE SEQUENCE [LARGE SCALE GENOMIC DNA]</scope>
    <source>
        <strain evidence="10">CCUG 45958</strain>
    </source>
</reference>
<protein>
    <submittedName>
        <fullName evidence="9">Transporter</fullName>
    </submittedName>
</protein>
<organism evidence="9 10">
    <name type="scientific">Desulfovibrio fairfieldensis</name>
    <dbReference type="NCBI Taxonomy" id="44742"/>
    <lineage>
        <taxon>Bacteria</taxon>
        <taxon>Pseudomonadati</taxon>
        <taxon>Thermodesulfobacteriota</taxon>
        <taxon>Desulfovibrionia</taxon>
        <taxon>Desulfovibrionales</taxon>
        <taxon>Desulfovibrionaceae</taxon>
        <taxon>Desulfovibrio</taxon>
    </lineage>
</organism>
<keyword evidence="6 8" id="KW-1133">Transmembrane helix</keyword>
<name>A0A109W8N0_9BACT</name>
<dbReference type="GO" id="GO:0005886">
    <property type="term" value="C:plasma membrane"/>
    <property type="evidence" value="ECO:0007669"/>
    <property type="project" value="UniProtKB-SubCell"/>
</dbReference>
<dbReference type="KEGG" id="dfi:AXF13_00130"/>
<evidence type="ECO:0000313" key="10">
    <source>
        <dbReference type="Proteomes" id="UP000069241"/>
    </source>
</evidence>
<accession>A0A109W8N0</accession>
<comment type="subcellular location">
    <subcellularLocation>
        <location evidence="1">Cell membrane</location>
        <topology evidence="1">Multi-pass membrane protein</topology>
    </subcellularLocation>
</comment>
<keyword evidence="5 8" id="KW-0812">Transmembrane</keyword>
<feature type="transmembrane region" description="Helical" evidence="8">
    <location>
        <begin position="300"/>
        <end position="321"/>
    </location>
</feature>
<comment type="similarity">
    <text evidence="2">Belongs to the auxin efflux carrier (TC 2.A.69) family.</text>
</comment>
<evidence type="ECO:0000256" key="8">
    <source>
        <dbReference type="SAM" id="Phobius"/>
    </source>
</evidence>
<dbReference type="GO" id="GO:0055085">
    <property type="term" value="P:transmembrane transport"/>
    <property type="evidence" value="ECO:0007669"/>
    <property type="project" value="InterPro"/>
</dbReference>
<dbReference type="Pfam" id="PF03547">
    <property type="entry name" value="Mem_trans"/>
    <property type="match status" value="1"/>
</dbReference>
<keyword evidence="3" id="KW-0813">Transport</keyword>
<dbReference type="AlphaFoldDB" id="A0A109W8N0"/>
<keyword evidence="10" id="KW-1185">Reference proteome</keyword>
<feature type="transmembrane region" description="Helical" evidence="8">
    <location>
        <begin position="166"/>
        <end position="189"/>
    </location>
</feature>
<evidence type="ECO:0000313" key="9">
    <source>
        <dbReference type="EMBL" id="AMD88653.1"/>
    </source>
</evidence>
<evidence type="ECO:0000256" key="4">
    <source>
        <dbReference type="ARBA" id="ARBA00022475"/>
    </source>
</evidence>
<keyword evidence="7 8" id="KW-0472">Membrane</keyword>
<feature type="transmembrane region" description="Helical" evidence="8">
    <location>
        <begin position="65"/>
        <end position="83"/>
    </location>
</feature>
<evidence type="ECO:0000256" key="3">
    <source>
        <dbReference type="ARBA" id="ARBA00022448"/>
    </source>
</evidence>
<evidence type="ECO:0000256" key="2">
    <source>
        <dbReference type="ARBA" id="ARBA00010145"/>
    </source>
</evidence>